<dbReference type="PROSITE" id="PS00041">
    <property type="entry name" value="HTH_ARAC_FAMILY_1"/>
    <property type="match status" value="1"/>
</dbReference>
<accession>A0A1B9XWW5</accession>
<feature type="transmembrane region" description="Helical" evidence="4">
    <location>
        <begin position="72"/>
        <end position="90"/>
    </location>
</feature>
<feature type="transmembrane region" description="Helical" evidence="4">
    <location>
        <begin position="205"/>
        <end position="226"/>
    </location>
</feature>
<evidence type="ECO:0000259" key="5">
    <source>
        <dbReference type="PROSITE" id="PS01124"/>
    </source>
</evidence>
<dbReference type="InterPro" id="IPR018062">
    <property type="entry name" value="HTH_AraC-typ_CS"/>
</dbReference>
<dbReference type="PANTHER" id="PTHR43280">
    <property type="entry name" value="ARAC-FAMILY TRANSCRIPTIONAL REGULATOR"/>
    <property type="match status" value="1"/>
</dbReference>
<feature type="transmembrane region" description="Helical" evidence="4">
    <location>
        <begin position="35"/>
        <end position="52"/>
    </location>
</feature>
<evidence type="ECO:0000256" key="4">
    <source>
        <dbReference type="SAM" id="Phobius"/>
    </source>
</evidence>
<feature type="transmembrane region" description="Helical" evidence="4">
    <location>
        <begin position="102"/>
        <end position="120"/>
    </location>
</feature>
<evidence type="ECO:0000313" key="6">
    <source>
        <dbReference type="EMBL" id="OCK42050.1"/>
    </source>
</evidence>
<feature type="transmembrane region" description="Helical" evidence="4">
    <location>
        <begin position="6"/>
        <end position="28"/>
    </location>
</feature>
<dbReference type="PANTHER" id="PTHR43280:SF34">
    <property type="entry name" value="ARAC-FAMILY TRANSCRIPTIONAL REGULATOR"/>
    <property type="match status" value="1"/>
</dbReference>
<reference evidence="6 7" key="1">
    <citation type="submission" date="2016-06" db="EMBL/GenBank/DDBJ databases">
        <title>Draft Genome Sequence of Tenacibaculum soleae UCD-KL19.</title>
        <authorList>
            <person name="Eisen J.A."/>
            <person name="Coil D.A."/>
            <person name="Lujan K.M."/>
        </authorList>
    </citation>
    <scope>NUCLEOTIDE SEQUENCE [LARGE SCALE GENOMIC DNA]</scope>
    <source>
        <strain evidence="6 7">UCD-KL19</strain>
    </source>
</reference>
<evidence type="ECO:0000256" key="1">
    <source>
        <dbReference type="ARBA" id="ARBA00023015"/>
    </source>
</evidence>
<gene>
    <name evidence="6" type="ORF">BA195_12620</name>
</gene>
<evidence type="ECO:0000313" key="7">
    <source>
        <dbReference type="Proteomes" id="UP000093186"/>
    </source>
</evidence>
<organism evidence="6 7">
    <name type="scientific">Tenacibaculum soleae</name>
    <dbReference type="NCBI Taxonomy" id="447689"/>
    <lineage>
        <taxon>Bacteria</taxon>
        <taxon>Pseudomonadati</taxon>
        <taxon>Bacteroidota</taxon>
        <taxon>Flavobacteriia</taxon>
        <taxon>Flavobacteriales</taxon>
        <taxon>Flavobacteriaceae</taxon>
        <taxon>Tenacibaculum</taxon>
    </lineage>
</organism>
<keyword evidence="4" id="KW-1133">Transmembrane helix</keyword>
<keyword evidence="3" id="KW-0804">Transcription</keyword>
<dbReference type="InterPro" id="IPR009057">
    <property type="entry name" value="Homeodomain-like_sf"/>
</dbReference>
<dbReference type="EMBL" id="MAKX01000035">
    <property type="protein sequence ID" value="OCK42050.1"/>
    <property type="molecule type" value="Genomic_DNA"/>
</dbReference>
<evidence type="ECO:0000256" key="3">
    <source>
        <dbReference type="ARBA" id="ARBA00023163"/>
    </source>
</evidence>
<dbReference type="STRING" id="447689.BA195_12620"/>
<dbReference type="SMART" id="SM00342">
    <property type="entry name" value="HTH_ARAC"/>
    <property type="match status" value="1"/>
</dbReference>
<keyword evidence="7" id="KW-1185">Reference proteome</keyword>
<dbReference type="SUPFAM" id="SSF46689">
    <property type="entry name" value="Homeodomain-like"/>
    <property type="match status" value="1"/>
</dbReference>
<keyword evidence="4" id="KW-0472">Membrane</keyword>
<evidence type="ECO:0000256" key="2">
    <source>
        <dbReference type="ARBA" id="ARBA00023125"/>
    </source>
</evidence>
<dbReference type="GO" id="GO:0003700">
    <property type="term" value="F:DNA-binding transcription factor activity"/>
    <property type="evidence" value="ECO:0007669"/>
    <property type="project" value="InterPro"/>
</dbReference>
<dbReference type="GO" id="GO:0043565">
    <property type="term" value="F:sequence-specific DNA binding"/>
    <property type="evidence" value="ECO:0007669"/>
    <property type="project" value="InterPro"/>
</dbReference>
<dbReference type="PROSITE" id="PS01124">
    <property type="entry name" value="HTH_ARAC_FAMILY_2"/>
    <property type="match status" value="1"/>
</dbReference>
<protein>
    <recommendedName>
        <fullName evidence="5">HTH araC/xylS-type domain-containing protein</fullName>
    </recommendedName>
</protein>
<comment type="caution">
    <text evidence="6">The sequence shown here is derived from an EMBL/GenBank/DDBJ whole genome shotgun (WGS) entry which is preliminary data.</text>
</comment>
<dbReference type="InterPro" id="IPR018060">
    <property type="entry name" value="HTH_AraC"/>
</dbReference>
<keyword evidence="1" id="KW-0805">Transcription regulation</keyword>
<keyword evidence="4" id="KW-0812">Transmembrane</keyword>
<feature type="domain" description="HTH araC/xylS-type" evidence="5">
    <location>
        <begin position="276"/>
        <end position="380"/>
    </location>
</feature>
<keyword evidence="2" id="KW-0238">DNA-binding</keyword>
<dbReference type="Gene3D" id="1.10.10.60">
    <property type="entry name" value="Homeodomain-like"/>
    <property type="match status" value="1"/>
</dbReference>
<name>A0A1B9XWW5_9FLAO</name>
<dbReference type="Proteomes" id="UP000093186">
    <property type="component" value="Unassembled WGS sequence"/>
</dbReference>
<dbReference type="AlphaFoldDB" id="A0A1B9XWW5"/>
<sequence length="382" mass="45143">MNSATLFNFFLIFSALIGFTFSFTLFCSKNGREKSMLYLNLLIISISLNNIQSWALEKQLFQHKFSLDYLQIPWHFLAMPFLYMFLINYLNVSKKAFNILKIIIPVFLVIIITQITFVISRDDVYPQVDIDYIYEKYTSFEEIFSLVVSFSIFIYSFYILHKKERIFSKISSFDNLKWLFTFFKLTAIGYTLWIIALIIKVKMDYTGFIFSYYPLRIYTTILIYWLGYQGLQQIRILNERKKIRKSLLIDLDENKTETIDINTKDSPSEKQKKQFLEIDSFITKNKKFLLPKYTLKILSNETKLSSSTLSLIINNIARKSFTDYLNQKRIKQAKLLLLDSDYTNYTITAIGLECGFNSKSTFYTVFKKQCGCTPVQFKKQKN</sequence>
<feature type="transmembrane region" description="Helical" evidence="4">
    <location>
        <begin position="140"/>
        <end position="160"/>
    </location>
</feature>
<feature type="transmembrane region" description="Helical" evidence="4">
    <location>
        <begin position="181"/>
        <end position="199"/>
    </location>
</feature>
<proteinExistence type="predicted"/>
<dbReference type="Pfam" id="PF12833">
    <property type="entry name" value="HTH_18"/>
    <property type="match status" value="1"/>
</dbReference>